<feature type="chain" id="PRO_5046388342" evidence="3">
    <location>
        <begin position="19"/>
        <end position="1672"/>
    </location>
</feature>
<evidence type="ECO:0000256" key="1">
    <source>
        <dbReference type="ARBA" id="ARBA00022729"/>
    </source>
</evidence>
<dbReference type="CDD" id="cd04486">
    <property type="entry name" value="YhcR_OBF_like"/>
    <property type="match status" value="1"/>
</dbReference>
<dbReference type="InterPro" id="IPR006179">
    <property type="entry name" value="5_nucleotidase/apyrase"/>
</dbReference>
<dbReference type="InterPro" id="IPR001322">
    <property type="entry name" value="Lamin_tail_dom"/>
</dbReference>
<dbReference type="SUPFAM" id="SSF55816">
    <property type="entry name" value="5'-nucleotidase (syn. UDP-sugar hydrolase), C-terminal domain"/>
    <property type="match status" value="1"/>
</dbReference>
<dbReference type="PRINTS" id="PR01607">
    <property type="entry name" value="APYRASEFAMLY"/>
</dbReference>
<comment type="caution">
    <text evidence="5">The sequence shown here is derived from an EMBL/GenBank/DDBJ whole genome shotgun (WGS) entry which is preliminary data.</text>
</comment>
<dbReference type="InterPro" id="IPR029052">
    <property type="entry name" value="Metallo-depent_PP-like"/>
</dbReference>
<dbReference type="PANTHER" id="PTHR42834">
    <property type="entry name" value="ENDONUCLEASE/EXONUCLEASE/PHOSPHATASE FAMILY PROTEIN (AFU_ORTHOLOGUE AFUA_3G09210)"/>
    <property type="match status" value="1"/>
</dbReference>
<dbReference type="Pfam" id="PF00149">
    <property type="entry name" value="Metallophos"/>
    <property type="match status" value="1"/>
</dbReference>
<proteinExistence type="predicted"/>
<dbReference type="SUPFAM" id="SSF69318">
    <property type="entry name" value="Integrin alpha N-terminal domain"/>
    <property type="match status" value="1"/>
</dbReference>
<dbReference type="InterPro" id="IPR028994">
    <property type="entry name" value="Integrin_alpha_N"/>
</dbReference>
<dbReference type="CDD" id="cd10283">
    <property type="entry name" value="MnuA_DNase1-like"/>
    <property type="match status" value="1"/>
</dbReference>
<dbReference type="InterPro" id="IPR008334">
    <property type="entry name" value="5'-Nucleotdase_C"/>
</dbReference>
<dbReference type="Pfam" id="PF03372">
    <property type="entry name" value="Exo_endo_phos"/>
    <property type="match status" value="1"/>
</dbReference>
<keyword evidence="1 3" id="KW-0732">Signal</keyword>
<feature type="domain" description="LTD" evidence="4">
    <location>
        <begin position="17"/>
        <end position="128"/>
    </location>
</feature>
<protein>
    <submittedName>
        <fullName evidence="5">ExeM/NucH family extracellular endonuclease</fullName>
    </submittedName>
</protein>
<dbReference type="Gene3D" id="3.60.21.10">
    <property type="match status" value="1"/>
</dbReference>
<dbReference type="Gene3D" id="3.60.10.10">
    <property type="entry name" value="Endonuclease/exonuclease/phosphatase"/>
    <property type="match status" value="1"/>
</dbReference>
<evidence type="ECO:0000256" key="2">
    <source>
        <dbReference type="SAM" id="MobiDB-lite"/>
    </source>
</evidence>
<dbReference type="SUPFAM" id="SSF56219">
    <property type="entry name" value="DNase I-like"/>
    <property type="match status" value="1"/>
</dbReference>
<dbReference type="Gene3D" id="3.90.780.10">
    <property type="entry name" value="5'-Nucleotidase, C-terminal domain"/>
    <property type="match status" value="1"/>
</dbReference>
<dbReference type="GO" id="GO:0004519">
    <property type="term" value="F:endonuclease activity"/>
    <property type="evidence" value="ECO:0007669"/>
    <property type="project" value="UniProtKB-KW"/>
</dbReference>
<keyword evidence="5" id="KW-0255">Endonuclease</keyword>
<organism evidence="5 6">
    <name type="scientific">Oceanitalea stevensii</name>
    <dbReference type="NCBI Taxonomy" id="2763072"/>
    <lineage>
        <taxon>Bacteria</taxon>
        <taxon>Bacillati</taxon>
        <taxon>Actinomycetota</taxon>
        <taxon>Actinomycetes</taxon>
        <taxon>Micrococcales</taxon>
        <taxon>Bogoriellaceae</taxon>
        <taxon>Georgenia</taxon>
    </lineage>
</organism>
<dbReference type="Proteomes" id="UP000661894">
    <property type="component" value="Unassembled WGS sequence"/>
</dbReference>
<feature type="compositionally biased region" description="Acidic residues" evidence="2">
    <location>
        <begin position="176"/>
        <end position="186"/>
    </location>
</feature>
<gene>
    <name evidence="5" type="ORF">H9624_05740</name>
</gene>
<dbReference type="InterPro" id="IPR005135">
    <property type="entry name" value="Endo/exonuclease/phosphatase"/>
</dbReference>
<keyword evidence="6" id="KW-1185">Reference proteome</keyword>
<sequence length="1672" mass="176621">MAAVGVASLILTPLVAVAPAAALMSTGPVFISEIHYDNAGTDVGEAIEIQAPVGTDLSGWQIVLYNGSNNTAYGPRTLSGVVGDSGVVVEEYPTDGIQNGSPDGVALVDPEGTVVELLSYEGTMTAADGPAAGTASTDIGVAQTNTTPAGESLQRIDGVWTGPSASSFGALNTAAEEPDPDPEPEPGEVTPIAEIQGTGDATPLLDRTVTTRGVVTGVYADGGFNGAFIQTPGTGADLEGHDASHGIFVFGGGTQLASDVEVGDHVEVTGTAGEYFGLTQIAAASHSVLDEPAAAVVPAQVPLPAVDEREALEGMLLAPQGDFTVTDTYHTNRFGWVGLAAGDEPLRQPTDVVRPGTEAYTDLVAANADREIRMDDGSSHDWTNFSFDNHETPVAYLTPDNPVRVGAPVEFEGPVILDFRRTIAGEDATWNFQPQSRLTGANTAEVQPISWENTRPEAPGEVGGDVRVATFNVLNYFTSLGDEEAGCGFFGDRLGGPTTARSCDVRGAYDAANLARQTEKIVSAVNALDADVVALQEIENSLPFAPSNTAADRDHALSDLVDALNAGAGEERWEYVVSAEQFPAAEDVIRNAFIYQVDAVAPVGGTEILLDSAAFGNAREPMAQEFAPVDENGDVVEDADSFVVINNHFKSKGSGTGENADQGDGQGASNPDRVRQAEALVAFADEVAADAGTELVLLAGDFNSYTQEDPMQVFYENGYTDLGAELTEKSTYSFGSMVGSLDHVLASEAATAAVTGADIWNINAYESIAFEYSRYNYNVTDFHDASPYRSSDHDPIIVGLDLLADEPEPTVDINLLAFNDFHGRLNDYVTNRQTGVVTNATLSFAGTIEELRAEGGEDSTLLLSSGDNIGASLFTSSVQEDKPTIDVLNALDVAVSNVGNHEFDAGFDNLTGQVTDWADFEHLGANVYGPDGEPALPEYDTFEVDGVTVAVIGVVTQETPTLVTPGGIEGLTFGNPVEAVNRVAGELSESGAADVIVASFHEGAPAGSGSTLEEQIATSEVFAGIVNDTSADVDAIFNGHTHEVYAWDGPVPGTDGAALRPVIQGESYGTYVSQVVLTVDRESSEVVDYEQRNVPMTTAPFEELVETYPRVAEVKTILDAALAEAREIGSVVVGEVSADITTAHTTNAAGDLVRDDRTRESTLGNLVANVLRDKLSEERLGAAEIGVVNPGGLRAELLRGENGEITFAEANAVLPFVNNLWTVTLTGEQFVTMLEQQWQPSTASNPFLHLGLSDNVSYTLDPEAESGERITSVTVDGAPIDPAAEYRIGTFSFLAQGGDNFTVFREATDVQDTGLVDRDAWIEYIEASSPLSPDFARRATVVSPLPSELVAGEDVSFEVSRLDLTSLGSPDNTELTVYLVGEDGERGEAVHTAAVTDGAATVTFTVPADLDGEYTLEMEAAPSGTTVRVPVTVEGADEPQPPAQRFGFFLSNDWSGTAHYAFQYGRRTDEVLIGDWDGNGTDTITVRRGKQYFVNDAPQGGPASTVLTYGRADDVVLVGDWDRDGVDTLAVRRGAEYHVKNSLRGGDADHVITYGRANDEVMVGDWDGNGSDTFAVRRGATYHVKNRIAGGDADVVLTYGRPGDVTLAGDWDGNGTDTFAIRRDREFHVKNSLRGGPADFAIVYGRSGDEVYVGDWNGDGKDTLGVRRPPAS</sequence>
<dbReference type="RefSeq" id="WP_251838878.1">
    <property type="nucleotide sequence ID" value="NZ_JACSPO010000001.1"/>
</dbReference>
<evidence type="ECO:0000313" key="6">
    <source>
        <dbReference type="Proteomes" id="UP000661894"/>
    </source>
</evidence>
<evidence type="ECO:0000256" key="3">
    <source>
        <dbReference type="SAM" id="SignalP"/>
    </source>
</evidence>
<accession>A0ABR8Z0J8</accession>
<dbReference type="InterPro" id="IPR047971">
    <property type="entry name" value="ExeM-like"/>
</dbReference>
<evidence type="ECO:0000259" key="4">
    <source>
        <dbReference type="PROSITE" id="PS51841"/>
    </source>
</evidence>
<keyword evidence="5" id="KW-0378">Hydrolase</keyword>
<dbReference type="InterPro" id="IPR036691">
    <property type="entry name" value="Endo/exonu/phosph_ase_sf"/>
</dbReference>
<feature type="region of interest" description="Disordered" evidence="2">
    <location>
        <begin position="165"/>
        <end position="189"/>
    </location>
</feature>
<dbReference type="NCBIfam" id="NF033681">
    <property type="entry name" value="ExeM_NucH_DNase"/>
    <property type="match status" value="1"/>
</dbReference>
<keyword evidence="5" id="KW-0540">Nuclease</keyword>
<dbReference type="SUPFAM" id="SSF56300">
    <property type="entry name" value="Metallo-dependent phosphatases"/>
    <property type="match status" value="1"/>
</dbReference>
<dbReference type="Pfam" id="PF02872">
    <property type="entry name" value="5_nucleotid_C"/>
    <property type="match status" value="1"/>
</dbReference>
<feature type="signal peptide" evidence="3">
    <location>
        <begin position="1"/>
        <end position="18"/>
    </location>
</feature>
<dbReference type="PROSITE" id="PS51841">
    <property type="entry name" value="LTD"/>
    <property type="match status" value="1"/>
</dbReference>
<dbReference type="InterPro" id="IPR036907">
    <property type="entry name" value="5'-Nucleotdase_C_sf"/>
</dbReference>
<evidence type="ECO:0000313" key="5">
    <source>
        <dbReference type="EMBL" id="MBD8061820.1"/>
    </source>
</evidence>
<name>A0ABR8Z0J8_9MICO</name>
<dbReference type="EMBL" id="JACSPO010000001">
    <property type="protein sequence ID" value="MBD8061820.1"/>
    <property type="molecule type" value="Genomic_DNA"/>
</dbReference>
<dbReference type="PANTHER" id="PTHR42834:SF1">
    <property type="entry name" value="ENDONUCLEASE_EXONUCLEASE_PHOSPHATASE FAMILY PROTEIN (AFU_ORTHOLOGUE AFUA_3G09210)"/>
    <property type="match status" value="1"/>
</dbReference>
<dbReference type="InterPro" id="IPR004843">
    <property type="entry name" value="Calcineurin-like_PHP"/>
</dbReference>
<reference evidence="5 6" key="1">
    <citation type="submission" date="2020-08" db="EMBL/GenBank/DDBJ databases">
        <title>A Genomic Blueprint of the Chicken Gut Microbiome.</title>
        <authorList>
            <person name="Gilroy R."/>
            <person name="Ravi A."/>
            <person name="Getino M."/>
            <person name="Pursley I."/>
            <person name="Horton D.L."/>
            <person name="Alikhan N.-F."/>
            <person name="Baker D."/>
            <person name="Gharbi K."/>
            <person name="Hall N."/>
            <person name="Watson M."/>
            <person name="Adriaenssens E.M."/>
            <person name="Foster-Nyarko E."/>
            <person name="Jarju S."/>
            <person name="Secka A."/>
            <person name="Antonio M."/>
            <person name="Oren A."/>
            <person name="Chaudhuri R."/>
            <person name="La Ragione R.M."/>
            <person name="Hildebrand F."/>
            <person name="Pallen M.J."/>
        </authorList>
    </citation>
    <scope>NUCLEOTIDE SEQUENCE [LARGE SCALE GENOMIC DNA]</scope>
    <source>
        <strain evidence="5 6">Sa1BUA1</strain>
    </source>
</reference>